<evidence type="ECO:0000313" key="3">
    <source>
        <dbReference type="Proteomes" id="UP000228996"/>
    </source>
</evidence>
<dbReference type="AlphaFoldDB" id="A0A2M6XE00"/>
<protein>
    <recommendedName>
        <fullName evidence="1">Fido domain-containing protein</fullName>
    </recommendedName>
</protein>
<accession>A0A2M6XE00</accession>
<dbReference type="PROSITE" id="PS51459">
    <property type="entry name" value="FIDO"/>
    <property type="match status" value="1"/>
</dbReference>
<dbReference type="Gene3D" id="1.20.120.1870">
    <property type="entry name" value="Fic/DOC protein, Fido domain"/>
    <property type="match status" value="1"/>
</dbReference>
<dbReference type="InterPro" id="IPR036597">
    <property type="entry name" value="Fido-like_dom_sf"/>
</dbReference>
<evidence type="ECO:0000313" key="2">
    <source>
        <dbReference type="EMBL" id="PIU03876.1"/>
    </source>
</evidence>
<dbReference type="PANTHER" id="PTHR39426:SF1">
    <property type="entry name" value="HOMOLOGY TO DEATH-ON-CURING PROTEIN OF PHAGE P1"/>
    <property type="match status" value="1"/>
</dbReference>
<sequence>MEKLNKVPDFWLTAKISEDIFNEFGTYLQFDQPFPAYNTRFPGKLEGILESVRQTFDNQPLNATILDAAAAYFNQIIRGHPFQNGNKRFAVLLTHYFLLMNGVDFTLSFQGMYNFALGVALFSKDLNSEQTKRICKKIIAKYTKEISL</sequence>
<organism evidence="2 3">
    <name type="scientific">Candidatus Shapirobacteria bacterium CG08_land_8_20_14_0_20_39_18</name>
    <dbReference type="NCBI Taxonomy" id="1974883"/>
    <lineage>
        <taxon>Bacteria</taxon>
        <taxon>Candidatus Shapironibacteriota</taxon>
    </lineage>
</organism>
<dbReference type="PANTHER" id="PTHR39426">
    <property type="entry name" value="HOMOLOGY TO DEATH-ON-CURING PROTEIN OF PHAGE P1"/>
    <property type="match status" value="1"/>
</dbReference>
<dbReference type="EMBL" id="PEYO01000005">
    <property type="protein sequence ID" value="PIU03876.1"/>
    <property type="molecule type" value="Genomic_DNA"/>
</dbReference>
<dbReference type="NCBIfam" id="TIGR01550">
    <property type="entry name" value="DOC_P1"/>
    <property type="match status" value="1"/>
</dbReference>
<evidence type="ECO:0000259" key="1">
    <source>
        <dbReference type="PROSITE" id="PS51459"/>
    </source>
</evidence>
<dbReference type="Proteomes" id="UP000228996">
    <property type="component" value="Unassembled WGS sequence"/>
</dbReference>
<comment type="caution">
    <text evidence="2">The sequence shown here is derived from an EMBL/GenBank/DDBJ whole genome shotgun (WGS) entry which is preliminary data.</text>
</comment>
<feature type="domain" description="Fido" evidence="1">
    <location>
        <begin position="4"/>
        <end position="145"/>
    </location>
</feature>
<dbReference type="GO" id="GO:0016301">
    <property type="term" value="F:kinase activity"/>
    <property type="evidence" value="ECO:0007669"/>
    <property type="project" value="InterPro"/>
</dbReference>
<gene>
    <name evidence="2" type="ORF">COT44_01165</name>
</gene>
<dbReference type="InterPro" id="IPR006440">
    <property type="entry name" value="Doc"/>
</dbReference>
<dbReference type="InterPro" id="IPR053737">
    <property type="entry name" value="Type_II_TA_Toxin"/>
</dbReference>
<dbReference type="SUPFAM" id="SSF140931">
    <property type="entry name" value="Fic-like"/>
    <property type="match status" value="1"/>
</dbReference>
<reference evidence="3" key="1">
    <citation type="submission" date="2017-09" db="EMBL/GenBank/DDBJ databases">
        <title>Depth-based differentiation of microbial function through sediment-hosted aquifers and enrichment of novel symbionts in the deep terrestrial subsurface.</title>
        <authorList>
            <person name="Probst A.J."/>
            <person name="Ladd B."/>
            <person name="Jarett J.K."/>
            <person name="Geller-Mcgrath D.E."/>
            <person name="Sieber C.M.K."/>
            <person name="Emerson J.B."/>
            <person name="Anantharaman K."/>
            <person name="Thomas B.C."/>
            <person name="Malmstrom R."/>
            <person name="Stieglmeier M."/>
            <person name="Klingl A."/>
            <person name="Woyke T."/>
            <person name="Ryan C.M."/>
            <person name="Banfield J.F."/>
        </authorList>
    </citation>
    <scope>NUCLEOTIDE SEQUENCE [LARGE SCALE GENOMIC DNA]</scope>
</reference>
<proteinExistence type="predicted"/>
<dbReference type="InterPro" id="IPR003812">
    <property type="entry name" value="Fido"/>
</dbReference>
<name>A0A2M6XE00_9BACT</name>
<dbReference type="Pfam" id="PF02661">
    <property type="entry name" value="Fic"/>
    <property type="match status" value="1"/>
</dbReference>